<dbReference type="InterPro" id="IPR029069">
    <property type="entry name" value="HotDog_dom_sf"/>
</dbReference>
<protein>
    <submittedName>
        <fullName evidence="4">PaaI family thioesterase</fullName>
    </submittedName>
</protein>
<evidence type="ECO:0000256" key="2">
    <source>
        <dbReference type="ARBA" id="ARBA00022801"/>
    </source>
</evidence>
<organism evidence="4 5">
    <name type="scientific">Herbaspirillum rhizosphaerae</name>
    <dbReference type="NCBI Taxonomy" id="346179"/>
    <lineage>
        <taxon>Bacteria</taxon>
        <taxon>Pseudomonadati</taxon>
        <taxon>Pseudomonadota</taxon>
        <taxon>Betaproteobacteria</taxon>
        <taxon>Burkholderiales</taxon>
        <taxon>Oxalobacteraceae</taxon>
        <taxon>Herbaspirillum</taxon>
    </lineage>
</organism>
<dbReference type="Pfam" id="PF03061">
    <property type="entry name" value="4HBT"/>
    <property type="match status" value="1"/>
</dbReference>
<dbReference type="EMBL" id="JAQQFR010000012">
    <property type="protein sequence ID" value="MFL9880315.1"/>
    <property type="molecule type" value="Genomic_DNA"/>
</dbReference>
<evidence type="ECO:0000313" key="5">
    <source>
        <dbReference type="Proteomes" id="UP001629214"/>
    </source>
</evidence>
<dbReference type="RefSeq" id="WP_408169362.1">
    <property type="nucleotide sequence ID" value="NZ_JAQQFR010000012.1"/>
</dbReference>
<dbReference type="Gene3D" id="3.10.129.10">
    <property type="entry name" value="Hotdog Thioesterase"/>
    <property type="match status" value="1"/>
</dbReference>
<keyword evidence="5" id="KW-1185">Reference proteome</keyword>
<gene>
    <name evidence="4" type="ORF">PQR63_18095</name>
</gene>
<dbReference type="CDD" id="cd03443">
    <property type="entry name" value="PaaI_thioesterase"/>
    <property type="match status" value="1"/>
</dbReference>
<dbReference type="SUPFAM" id="SSF54637">
    <property type="entry name" value="Thioesterase/thiol ester dehydrase-isomerase"/>
    <property type="match status" value="1"/>
</dbReference>
<dbReference type="InterPro" id="IPR003736">
    <property type="entry name" value="PAAI_dom"/>
</dbReference>
<dbReference type="InterPro" id="IPR006683">
    <property type="entry name" value="Thioestr_dom"/>
</dbReference>
<proteinExistence type="inferred from homology"/>
<feature type="domain" description="Thioesterase" evidence="3">
    <location>
        <begin position="50"/>
        <end position="122"/>
    </location>
</feature>
<reference evidence="4 5" key="1">
    <citation type="journal article" date="2024" name="Chem. Sci.">
        <title>Discovery of megapolipeptins by genome mining of a Burkholderiales bacteria collection.</title>
        <authorList>
            <person name="Paulo B.S."/>
            <person name="Recchia M.J.J."/>
            <person name="Lee S."/>
            <person name="Fergusson C.H."/>
            <person name="Romanowski S.B."/>
            <person name="Hernandez A."/>
            <person name="Krull N."/>
            <person name="Liu D.Y."/>
            <person name="Cavanagh H."/>
            <person name="Bos A."/>
            <person name="Gray C.A."/>
            <person name="Murphy B.T."/>
            <person name="Linington R.G."/>
            <person name="Eustaquio A.S."/>
        </authorList>
    </citation>
    <scope>NUCLEOTIDE SEQUENCE [LARGE SCALE GENOMIC DNA]</scope>
    <source>
        <strain evidence="4 5">RL21-008-BIB-B</strain>
    </source>
</reference>
<keyword evidence="2" id="KW-0378">Hydrolase</keyword>
<evidence type="ECO:0000259" key="3">
    <source>
        <dbReference type="Pfam" id="PF03061"/>
    </source>
</evidence>
<dbReference type="InterPro" id="IPR039298">
    <property type="entry name" value="ACOT13"/>
</dbReference>
<comment type="caution">
    <text evidence="4">The sequence shown here is derived from an EMBL/GenBank/DDBJ whole genome shotgun (WGS) entry which is preliminary data.</text>
</comment>
<dbReference type="PANTHER" id="PTHR21660">
    <property type="entry name" value="THIOESTERASE SUPERFAMILY MEMBER-RELATED"/>
    <property type="match status" value="1"/>
</dbReference>
<evidence type="ECO:0000256" key="1">
    <source>
        <dbReference type="ARBA" id="ARBA00008324"/>
    </source>
</evidence>
<dbReference type="PANTHER" id="PTHR21660:SF1">
    <property type="entry name" value="ACYL-COENZYME A THIOESTERASE 13"/>
    <property type="match status" value="1"/>
</dbReference>
<name>A0ABW8ZBY8_9BURK</name>
<evidence type="ECO:0000313" key="4">
    <source>
        <dbReference type="EMBL" id="MFL9880315.1"/>
    </source>
</evidence>
<dbReference type="Proteomes" id="UP001629214">
    <property type="component" value="Unassembled WGS sequence"/>
</dbReference>
<dbReference type="NCBIfam" id="TIGR00369">
    <property type="entry name" value="unchar_dom_1"/>
    <property type="match status" value="1"/>
</dbReference>
<accession>A0ABW8ZBY8</accession>
<sequence length="158" mass="16914">MTYSLSEVFTNGNPYLESLGVEVLEYGDGKAVMALKLQPEFMNSWAVAQGGISMTLMDVAMGLAARTAIPDAKSSATVDMSTSFLQPAGKAGETIIARGNVYHRSTTMCFCDAELWNGDKLVAKSMGTFKAIKRVDIAKKLTHEINETPAAPAASQQD</sequence>
<comment type="similarity">
    <text evidence="1">Belongs to the thioesterase PaaI family.</text>
</comment>